<name>A0AAD9G7W3_BABDI</name>
<gene>
    <name evidence="1" type="ORF">X943_003705</name>
</gene>
<accession>A0AAD9G7W3</accession>
<proteinExistence type="predicted"/>
<evidence type="ECO:0000313" key="2">
    <source>
        <dbReference type="Proteomes" id="UP001195914"/>
    </source>
</evidence>
<protein>
    <submittedName>
        <fullName evidence="1">Uncharacterized protein</fullName>
    </submittedName>
</protein>
<reference evidence="1" key="1">
    <citation type="journal article" date="2014" name="Nucleic Acids Res.">
        <title>The evolutionary dynamics of variant antigen genes in Babesia reveal a history of genomic innovation underlying host-parasite interaction.</title>
        <authorList>
            <person name="Jackson A.P."/>
            <person name="Otto T.D."/>
            <person name="Darby A."/>
            <person name="Ramaprasad A."/>
            <person name="Xia D."/>
            <person name="Echaide I.E."/>
            <person name="Farber M."/>
            <person name="Gahlot S."/>
            <person name="Gamble J."/>
            <person name="Gupta D."/>
            <person name="Gupta Y."/>
            <person name="Jackson L."/>
            <person name="Malandrin L."/>
            <person name="Malas T.B."/>
            <person name="Moussa E."/>
            <person name="Nair M."/>
            <person name="Reid A.J."/>
            <person name="Sanders M."/>
            <person name="Sharma J."/>
            <person name="Tracey A."/>
            <person name="Quail M.A."/>
            <person name="Weir W."/>
            <person name="Wastling J.M."/>
            <person name="Hall N."/>
            <person name="Willadsen P."/>
            <person name="Lingelbach K."/>
            <person name="Shiels B."/>
            <person name="Tait A."/>
            <person name="Berriman M."/>
            <person name="Allred D.R."/>
            <person name="Pain A."/>
        </authorList>
    </citation>
    <scope>NUCLEOTIDE SEQUENCE</scope>
    <source>
        <strain evidence="1">1802A</strain>
    </source>
</reference>
<comment type="caution">
    <text evidence="1">The sequence shown here is derived from an EMBL/GenBank/DDBJ whole genome shotgun (WGS) entry which is preliminary data.</text>
</comment>
<dbReference type="Proteomes" id="UP001195914">
    <property type="component" value="Unassembled WGS sequence"/>
</dbReference>
<sequence length="170" mass="19003">MALLNANSGDPKAEVLEQILGECLAIISHWRLGITADELHTSDMIVDFLAQSICGKPLKDLGEDAKNLMNAIAILYMEHGLTIYSAIINALATHRSCVPMFAWREFDGIFGVSETEKDAIIAKFKQDRCLPKQFRDFVLPDRDPRTDILLVSHKSNQIQQKIRIIALAVV</sequence>
<reference evidence="1" key="2">
    <citation type="submission" date="2021-05" db="EMBL/GenBank/DDBJ databases">
        <authorList>
            <person name="Pain A."/>
        </authorList>
    </citation>
    <scope>NUCLEOTIDE SEQUENCE</scope>
    <source>
        <strain evidence="1">1802A</strain>
    </source>
</reference>
<organism evidence="1 2">
    <name type="scientific">Babesia divergens</name>
    <dbReference type="NCBI Taxonomy" id="32595"/>
    <lineage>
        <taxon>Eukaryota</taxon>
        <taxon>Sar</taxon>
        <taxon>Alveolata</taxon>
        <taxon>Apicomplexa</taxon>
        <taxon>Aconoidasida</taxon>
        <taxon>Piroplasmida</taxon>
        <taxon>Babesiidae</taxon>
        <taxon>Babesia</taxon>
    </lineage>
</organism>
<dbReference type="AlphaFoldDB" id="A0AAD9G7W3"/>
<keyword evidence="2" id="KW-1185">Reference proteome</keyword>
<dbReference type="EMBL" id="JAHBMH010000073">
    <property type="protein sequence ID" value="KAK1933447.1"/>
    <property type="molecule type" value="Genomic_DNA"/>
</dbReference>
<evidence type="ECO:0000313" key="1">
    <source>
        <dbReference type="EMBL" id="KAK1933447.1"/>
    </source>
</evidence>